<evidence type="ECO:0000313" key="1">
    <source>
        <dbReference type="EMBL" id="MFD2863761.1"/>
    </source>
</evidence>
<protein>
    <submittedName>
        <fullName evidence="1">Uncharacterized protein</fullName>
    </submittedName>
</protein>
<dbReference type="RefSeq" id="WP_377123600.1">
    <property type="nucleotide sequence ID" value="NZ_JBHUHN010000001.1"/>
</dbReference>
<organism evidence="1 2">
    <name type="scientific">Mucilaginibacter antarcticus</name>
    <dbReference type="NCBI Taxonomy" id="1855725"/>
    <lineage>
        <taxon>Bacteria</taxon>
        <taxon>Pseudomonadati</taxon>
        <taxon>Bacteroidota</taxon>
        <taxon>Sphingobacteriia</taxon>
        <taxon>Sphingobacteriales</taxon>
        <taxon>Sphingobacteriaceae</taxon>
        <taxon>Mucilaginibacter</taxon>
    </lineage>
</organism>
<accession>A0ABW5XLT3</accession>
<dbReference type="EMBL" id="JBHUON010000002">
    <property type="protein sequence ID" value="MFD2863761.1"/>
    <property type="molecule type" value="Genomic_DNA"/>
</dbReference>
<keyword evidence="2" id="KW-1185">Reference proteome</keyword>
<evidence type="ECO:0000313" key="2">
    <source>
        <dbReference type="Proteomes" id="UP001597601"/>
    </source>
</evidence>
<dbReference type="Proteomes" id="UP001597601">
    <property type="component" value="Unassembled WGS sequence"/>
</dbReference>
<sequence>MQVFYAHGNYVGLHSDKSQGFHLVKDYYFEAEPLRLLLFNNSDTLHQLDLNFSIEKLDSIKVGRIKNQVLSRNCESIDLYTSYSENGNKSYTDFNFVFSRGYLNIEKEHFEDWNLGFFNKIVEESGAFYLKFKAVHYDSSHKNILSYKTYDVISVKEQPVDPEIFKIDRSKIASSK</sequence>
<name>A0ABW5XLT3_9SPHI</name>
<comment type="caution">
    <text evidence="1">The sequence shown here is derived from an EMBL/GenBank/DDBJ whole genome shotgun (WGS) entry which is preliminary data.</text>
</comment>
<gene>
    <name evidence="1" type="ORF">ACFSYC_03585</name>
</gene>
<proteinExistence type="predicted"/>
<reference evidence="2" key="1">
    <citation type="journal article" date="2019" name="Int. J. Syst. Evol. Microbiol.">
        <title>The Global Catalogue of Microorganisms (GCM) 10K type strain sequencing project: providing services to taxonomists for standard genome sequencing and annotation.</title>
        <authorList>
            <consortium name="The Broad Institute Genomics Platform"/>
            <consortium name="The Broad Institute Genome Sequencing Center for Infectious Disease"/>
            <person name="Wu L."/>
            <person name="Ma J."/>
        </authorList>
    </citation>
    <scope>NUCLEOTIDE SEQUENCE [LARGE SCALE GENOMIC DNA]</scope>
    <source>
        <strain evidence="2">KCTC 52232</strain>
    </source>
</reference>